<evidence type="ECO:0000313" key="7">
    <source>
        <dbReference type="EMBL" id="QDO88241.1"/>
    </source>
</evidence>
<keyword evidence="3 7" id="KW-0808">Transferase</keyword>
<dbReference type="InterPro" id="IPR029063">
    <property type="entry name" value="SAM-dependent_MTases_sf"/>
</dbReference>
<gene>
    <name evidence="7" type="ORF">FNH13_07680</name>
</gene>
<reference evidence="7 8" key="1">
    <citation type="submission" date="2019-07" db="EMBL/GenBank/DDBJ databases">
        <title>complete genome sequencing of Ornithinimicrobium sp. H23M54.</title>
        <authorList>
            <person name="Bae J.-W."/>
            <person name="Lee S.-Y."/>
        </authorList>
    </citation>
    <scope>NUCLEOTIDE SEQUENCE [LARGE SCALE GENOMIC DNA]</scope>
    <source>
        <strain evidence="7 8">H23M54</strain>
    </source>
</reference>
<dbReference type="Pfam" id="PF02353">
    <property type="entry name" value="CMAS"/>
    <property type="match status" value="1"/>
</dbReference>
<dbReference type="OrthoDB" id="9782855at2"/>
<dbReference type="GO" id="GO:0008610">
    <property type="term" value="P:lipid biosynthetic process"/>
    <property type="evidence" value="ECO:0007669"/>
    <property type="project" value="InterPro"/>
</dbReference>
<keyword evidence="4" id="KW-0949">S-adenosyl-L-methionine</keyword>
<dbReference type="PIRSF" id="PIRSF003085">
    <property type="entry name" value="CMAS"/>
    <property type="match status" value="1"/>
</dbReference>
<dbReference type="Proteomes" id="UP000315395">
    <property type="component" value="Chromosome"/>
</dbReference>
<accession>A0A516G9P3</accession>
<evidence type="ECO:0000256" key="3">
    <source>
        <dbReference type="ARBA" id="ARBA00022679"/>
    </source>
</evidence>
<evidence type="ECO:0000256" key="4">
    <source>
        <dbReference type="ARBA" id="ARBA00022691"/>
    </source>
</evidence>
<organism evidence="7 8">
    <name type="scientific">Ornithinimicrobium ciconiae</name>
    <dbReference type="NCBI Taxonomy" id="2594265"/>
    <lineage>
        <taxon>Bacteria</taxon>
        <taxon>Bacillati</taxon>
        <taxon>Actinomycetota</taxon>
        <taxon>Actinomycetes</taxon>
        <taxon>Micrococcales</taxon>
        <taxon>Ornithinimicrobiaceae</taxon>
        <taxon>Ornithinimicrobium</taxon>
    </lineage>
</organism>
<sequence>MSPARMSVGEAFDRFFGPGTGLRVEAYDGSTGGDPDGQVVQVHSPRALNYLLTAHRSVALMRAYLADELTFVGMDEGNPYPVMVSVLNRLHARRPTVRELPELARFVREIGLHVPDLPPQEAPAPWRRLAYGLRHGRARDAAAIAHHYDVSNRFYEMVLGPSMAYTCAVYPHAEASLEEAQEAKFDLVCRKLGLSPGMRLLDVGCGWGGMVRHAVQHYGVSALGVTLSAHQASWGQEMIEREGLTGRAEIRHGDYRDVAERGFDAVSSIGLTEHIGVRHYPAYFTFLRERLRDGGRLLNHCITRPDNRHNGLLKDPFTNRYTFPDGELAGVGHIVSVMQDSGLEVRHQENLREHYARTTDAWAQNLSAHWDACVAEAGRGTARVWGVYLAGSRVNFEHNVIQLHQVLGVRTSADGDARWPLRPTWEGQSSQR</sequence>
<protein>
    <submittedName>
        <fullName evidence="7">Methyltransferase domain-containing protein</fullName>
    </submittedName>
</protein>
<dbReference type="KEGG" id="orz:FNH13_07680"/>
<dbReference type="PANTHER" id="PTHR43667">
    <property type="entry name" value="CYCLOPROPANE-FATTY-ACYL-PHOSPHOLIPID SYNTHASE"/>
    <property type="match status" value="1"/>
</dbReference>
<dbReference type="GO" id="GO:0032259">
    <property type="term" value="P:methylation"/>
    <property type="evidence" value="ECO:0007669"/>
    <property type="project" value="UniProtKB-KW"/>
</dbReference>
<dbReference type="GO" id="GO:0008168">
    <property type="term" value="F:methyltransferase activity"/>
    <property type="evidence" value="ECO:0007669"/>
    <property type="project" value="UniProtKB-KW"/>
</dbReference>
<evidence type="ECO:0000256" key="2">
    <source>
        <dbReference type="ARBA" id="ARBA00022603"/>
    </source>
</evidence>
<evidence type="ECO:0000256" key="1">
    <source>
        <dbReference type="ARBA" id="ARBA00010815"/>
    </source>
</evidence>
<dbReference type="RefSeq" id="WP_143782916.1">
    <property type="nucleotide sequence ID" value="NZ_CP041616.1"/>
</dbReference>
<evidence type="ECO:0000256" key="5">
    <source>
        <dbReference type="ARBA" id="ARBA00023098"/>
    </source>
</evidence>
<dbReference type="Gene3D" id="3.40.50.150">
    <property type="entry name" value="Vaccinia Virus protein VP39"/>
    <property type="match status" value="1"/>
</dbReference>
<dbReference type="SMART" id="SM00828">
    <property type="entry name" value="PKS_MT"/>
    <property type="match status" value="1"/>
</dbReference>
<evidence type="ECO:0000259" key="6">
    <source>
        <dbReference type="SMART" id="SM00828"/>
    </source>
</evidence>
<keyword evidence="8" id="KW-1185">Reference proteome</keyword>
<comment type="similarity">
    <text evidence="1">Belongs to the CFA/CMAS family.</text>
</comment>
<dbReference type="InterPro" id="IPR020803">
    <property type="entry name" value="MeTfrase_dom"/>
</dbReference>
<proteinExistence type="inferred from homology"/>
<dbReference type="InterPro" id="IPR003333">
    <property type="entry name" value="CMAS"/>
</dbReference>
<dbReference type="EMBL" id="CP041616">
    <property type="protein sequence ID" value="QDO88241.1"/>
    <property type="molecule type" value="Genomic_DNA"/>
</dbReference>
<evidence type="ECO:0000313" key="8">
    <source>
        <dbReference type="Proteomes" id="UP000315395"/>
    </source>
</evidence>
<dbReference type="PANTHER" id="PTHR43667:SF1">
    <property type="entry name" value="CYCLOPROPANE-FATTY-ACYL-PHOSPHOLIPID SYNTHASE"/>
    <property type="match status" value="1"/>
</dbReference>
<name>A0A516G9P3_9MICO</name>
<dbReference type="AlphaFoldDB" id="A0A516G9P3"/>
<keyword evidence="2 7" id="KW-0489">Methyltransferase</keyword>
<dbReference type="SUPFAM" id="SSF53335">
    <property type="entry name" value="S-adenosyl-L-methionine-dependent methyltransferases"/>
    <property type="match status" value="1"/>
</dbReference>
<dbReference type="InterPro" id="IPR050723">
    <property type="entry name" value="CFA/CMAS"/>
</dbReference>
<keyword evidence="5" id="KW-0443">Lipid metabolism</keyword>
<dbReference type="CDD" id="cd02440">
    <property type="entry name" value="AdoMet_MTases"/>
    <property type="match status" value="1"/>
</dbReference>
<feature type="domain" description="Polyketide synthase-like methyltransferase" evidence="6">
    <location>
        <begin position="154"/>
        <end position="408"/>
    </location>
</feature>